<dbReference type="AlphaFoldDB" id="A0A1E7Z5H7"/>
<evidence type="ECO:0000313" key="2">
    <source>
        <dbReference type="Proteomes" id="UP000175691"/>
    </source>
</evidence>
<keyword evidence="2" id="KW-1185">Reference proteome</keyword>
<comment type="caution">
    <text evidence="1">The sequence shown here is derived from an EMBL/GenBank/DDBJ whole genome shotgun (WGS) entry which is preliminary data.</text>
</comment>
<dbReference type="Gene3D" id="3.40.1260.10">
    <property type="entry name" value="DsrEFH-like"/>
    <property type="match status" value="1"/>
</dbReference>
<dbReference type="EMBL" id="MDHN01000045">
    <property type="protein sequence ID" value="OFC68644.1"/>
    <property type="molecule type" value="Genomic_DNA"/>
</dbReference>
<accession>A0A1E7Z5H7</accession>
<organism evidence="1 2">
    <name type="scientific">Alteromonas confluentis</name>
    <dbReference type="NCBI Taxonomy" id="1656094"/>
    <lineage>
        <taxon>Bacteria</taxon>
        <taxon>Pseudomonadati</taxon>
        <taxon>Pseudomonadota</taxon>
        <taxon>Gammaproteobacteria</taxon>
        <taxon>Alteromonadales</taxon>
        <taxon>Alteromonadaceae</taxon>
        <taxon>Alteromonas/Salinimonas group</taxon>
        <taxon>Alteromonas</taxon>
    </lineage>
</organism>
<gene>
    <name evidence="1" type="ORF">BFC18_00910</name>
</gene>
<evidence type="ECO:0000313" key="1">
    <source>
        <dbReference type="EMBL" id="OFC68644.1"/>
    </source>
</evidence>
<dbReference type="RefSeq" id="WP_139139063.1">
    <property type="nucleotide sequence ID" value="NZ_MDHN01000045.1"/>
</dbReference>
<proteinExistence type="predicted"/>
<dbReference type="STRING" id="1656094.BFC18_00910"/>
<dbReference type="InterPro" id="IPR027396">
    <property type="entry name" value="DsrEFH-like"/>
</dbReference>
<name>A0A1E7Z5H7_9ALTE</name>
<sequence length="87" mass="9548">MIVTINTATETTQMYRYLAAANVAGSPVILLEDGVYQVYKLASLCSTLKVRQLDAEQRGVQVEDAALITDSEIVVLIEQYGKQVVVK</sequence>
<dbReference type="SUPFAM" id="SSF75169">
    <property type="entry name" value="DsrEFH-like"/>
    <property type="match status" value="1"/>
</dbReference>
<reference evidence="1 2" key="1">
    <citation type="submission" date="2016-08" db="EMBL/GenBank/DDBJ databases">
        <authorList>
            <person name="Seilhamer J.J."/>
        </authorList>
    </citation>
    <scope>NUCLEOTIDE SEQUENCE [LARGE SCALE GENOMIC DNA]</scope>
    <source>
        <strain evidence="1 2">KCTC 42603</strain>
    </source>
</reference>
<protein>
    <recommendedName>
        <fullName evidence="3">Sulfurtransferase complex subunit TusB</fullName>
    </recommendedName>
</protein>
<dbReference type="Proteomes" id="UP000175691">
    <property type="component" value="Unassembled WGS sequence"/>
</dbReference>
<evidence type="ECO:0008006" key="3">
    <source>
        <dbReference type="Google" id="ProtNLM"/>
    </source>
</evidence>